<protein>
    <submittedName>
        <fullName evidence="1">Uncharacterized protein</fullName>
    </submittedName>
</protein>
<organism evidence="1">
    <name type="scientific">Anguilla anguilla</name>
    <name type="common">European freshwater eel</name>
    <name type="synonym">Muraena anguilla</name>
    <dbReference type="NCBI Taxonomy" id="7936"/>
    <lineage>
        <taxon>Eukaryota</taxon>
        <taxon>Metazoa</taxon>
        <taxon>Chordata</taxon>
        <taxon>Craniata</taxon>
        <taxon>Vertebrata</taxon>
        <taxon>Euteleostomi</taxon>
        <taxon>Actinopterygii</taxon>
        <taxon>Neopterygii</taxon>
        <taxon>Teleostei</taxon>
        <taxon>Anguilliformes</taxon>
        <taxon>Anguillidae</taxon>
        <taxon>Anguilla</taxon>
    </lineage>
</organism>
<evidence type="ECO:0000313" key="1">
    <source>
        <dbReference type="EMBL" id="JAH83810.1"/>
    </source>
</evidence>
<name>A0A0E9W2P9_ANGAN</name>
<dbReference type="AlphaFoldDB" id="A0A0E9W2P9"/>
<reference evidence="1" key="2">
    <citation type="journal article" date="2015" name="Fish Shellfish Immunol.">
        <title>Early steps in the European eel (Anguilla anguilla)-Vibrio vulnificus interaction in the gills: Role of the RtxA13 toxin.</title>
        <authorList>
            <person name="Callol A."/>
            <person name="Pajuelo D."/>
            <person name="Ebbesson L."/>
            <person name="Teles M."/>
            <person name="MacKenzie S."/>
            <person name="Amaro C."/>
        </authorList>
    </citation>
    <scope>NUCLEOTIDE SEQUENCE</scope>
</reference>
<reference evidence="1" key="1">
    <citation type="submission" date="2014-11" db="EMBL/GenBank/DDBJ databases">
        <authorList>
            <person name="Amaro Gonzalez C."/>
        </authorList>
    </citation>
    <scope>NUCLEOTIDE SEQUENCE</scope>
</reference>
<proteinExistence type="predicted"/>
<dbReference type="EMBL" id="GBXM01024767">
    <property type="protein sequence ID" value="JAH83810.1"/>
    <property type="molecule type" value="Transcribed_RNA"/>
</dbReference>
<sequence length="21" mass="2309">MSLLIVNVAYHDFTGDLSKKG</sequence>
<accession>A0A0E9W2P9</accession>